<dbReference type="EMBL" id="JAABLP010000002">
    <property type="protein sequence ID" value="NBN63990.1"/>
    <property type="molecule type" value="Genomic_DNA"/>
</dbReference>
<evidence type="ECO:0000313" key="3">
    <source>
        <dbReference type="Proteomes" id="UP000541347"/>
    </source>
</evidence>
<keyword evidence="2" id="KW-0489">Methyltransferase</keyword>
<dbReference type="Pfam" id="PF10119">
    <property type="entry name" value="MethyTransf_Reg"/>
    <property type="match status" value="1"/>
</dbReference>
<organism evidence="2 3">
    <name type="scientific">Pannonibacter tanglangensis</name>
    <dbReference type="NCBI Taxonomy" id="2750084"/>
    <lineage>
        <taxon>Bacteria</taxon>
        <taxon>Pseudomonadati</taxon>
        <taxon>Pseudomonadota</taxon>
        <taxon>Alphaproteobacteria</taxon>
        <taxon>Hyphomicrobiales</taxon>
        <taxon>Stappiaceae</taxon>
        <taxon>Pannonibacter</taxon>
    </lineage>
</organism>
<keyword evidence="2" id="KW-0808">Transferase</keyword>
<dbReference type="GO" id="GO:0032259">
    <property type="term" value="P:methylation"/>
    <property type="evidence" value="ECO:0007669"/>
    <property type="project" value="UniProtKB-KW"/>
</dbReference>
<evidence type="ECO:0000259" key="1">
    <source>
        <dbReference type="Pfam" id="PF10119"/>
    </source>
</evidence>
<dbReference type="GO" id="GO:0008168">
    <property type="term" value="F:methyltransferase activity"/>
    <property type="evidence" value="ECO:0007669"/>
    <property type="project" value="UniProtKB-KW"/>
</dbReference>
<dbReference type="InterPro" id="IPR018773">
    <property type="entry name" value="MeTrfase_reg_dom_prd"/>
</dbReference>
<dbReference type="InterPro" id="IPR029063">
    <property type="entry name" value="SAM-dependent_MTases_sf"/>
</dbReference>
<dbReference type="Gene3D" id="3.40.50.150">
    <property type="entry name" value="Vaccinia Virus protein VP39"/>
    <property type="match status" value="1"/>
</dbReference>
<sequence length="516" mass="55957">MSLSGNADWTAGYVADINYTHGYYTELNPLRARLALLNAGLAAPEIATACELGFGQGVSVAVHAAASEAQWCGTDFNPAQAGHAQSLCRAAEVGAHLTDQAFAEFCSRSDLPDFDYIGLHGIWTWISDENRAVIVDFIRRKLKVGGIVYVSYNTLPGWAAGAPLRHLMTEVGASMTSPAGGSTARVEGALGLVDKVLATNPAYVRTNPGVKERFERLKTQNRAYLAHEYFNRDWQPMHVADMARWLAPAKVSFAASCHLLDAIQAINLTAEQQALLGELPDPMLRETLRDYCVNQQFRRDLWVKGPRRLSALEQSDALRALRIALVVPRGEVKMTVQGALGEANLAAAIYGPILDHLADHRARSLAEIEAHVRDRGITFGQVMQAALILTGANVTAVAQEPGAIAKVKKRTDRLNAHLMLKARGSGEIGYLASPVTGGALTVPRFQQLFALAVRAGRKTPADWADFTLEILSAQGQKLVTDGRTLETVEENRAELRRQADAFAAGHLALLRGLEVI</sequence>
<comment type="caution">
    <text evidence="2">The sequence shown here is derived from an EMBL/GenBank/DDBJ whole genome shotgun (WGS) entry which is preliminary data.</text>
</comment>
<reference evidence="2 3" key="1">
    <citation type="submission" date="2020-01" db="EMBL/GenBank/DDBJ databases">
        <authorList>
            <person name="Peng S.Y."/>
            <person name="Li J."/>
            <person name="Wang M."/>
            <person name="Wang L."/>
            <person name="Wang C.Q."/>
            <person name="Wang J.R."/>
        </authorList>
    </citation>
    <scope>NUCLEOTIDE SEQUENCE [LARGE SCALE GENOMIC DNA]</scope>
    <source>
        <strain evidence="2 3">XCT-34</strain>
    </source>
</reference>
<dbReference type="SUPFAM" id="SSF53335">
    <property type="entry name" value="S-adenosyl-L-methionine-dependent methyltransferases"/>
    <property type="match status" value="1"/>
</dbReference>
<gene>
    <name evidence="2" type="ORF">GWI71_09885</name>
</gene>
<protein>
    <submittedName>
        <fullName evidence="2">Methyltransferase</fullName>
    </submittedName>
</protein>
<dbReference type="Proteomes" id="UP000541347">
    <property type="component" value="Unassembled WGS sequence"/>
</dbReference>
<keyword evidence="3" id="KW-1185">Reference proteome</keyword>
<proteinExistence type="predicted"/>
<dbReference type="RefSeq" id="WP_161675938.1">
    <property type="nucleotide sequence ID" value="NZ_JAABLP010000002.1"/>
</dbReference>
<accession>A0ABW9ZML7</accession>
<name>A0ABW9ZML7_9HYPH</name>
<feature type="domain" description="Methyltransferase regulatory" evidence="1">
    <location>
        <begin position="221"/>
        <end position="304"/>
    </location>
</feature>
<evidence type="ECO:0000313" key="2">
    <source>
        <dbReference type="EMBL" id="NBN63990.1"/>
    </source>
</evidence>